<dbReference type="Pfam" id="PF05691">
    <property type="entry name" value="Raffinose_syn"/>
    <property type="match status" value="2"/>
</dbReference>
<evidence type="ECO:0000313" key="3">
    <source>
        <dbReference type="EMBL" id="KAL0358406.1"/>
    </source>
</evidence>
<keyword evidence="2" id="KW-0119">Carbohydrate metabolism</keyword>
<dbReference type="SUPFAM" id="SSF51445">
    <property type="entry name" value="(Trans)glycosidases"/>
    <property type="match status" value="1"/>
</dbReference>
<dbReference type="EMBL" id="JACGWK010000004">
    <property type="protein sequence ID" value="KAL0358406.1"/>
    <property type="molecule type" value="Genomic_DNA"/>
</dbReference>
<comment type="caution">
    <text evidence="3">The sequence shown here is derived from an EMBL/GenBank/DDBJ whole genome shotgun (WGS) entry which is preliminary data.</text>
</comment>
<dbReference type="AlphaFoldDB" id="A0AAW2PUE3"/>
<gene>
    <name evidence="3" type="ORF">Sangu_0690000</name>
</gene>
<keyword evidence="3" id="KW-0808">Transferase</keyword>
<proteinExistence type="inferred from homology"/>
<sequence length="351" mass="38527">MEEYESAMQYPKLCKGVMENEPGWKTDAIALQGLGLVNPKNVYKFYNELHSYLTSAGVDGVKVDAQCILETLGAGHGGRVDLTKQYHQALDASIARNFSDNGCIACMSHNLESLYCSKQTAIVRASDDFFPRDPVSHTIHIAAVAYNSVFLGEIMLPDWDMFHSVHPAAEYHGSARAISGGAVYVSLLKIWNMNKYTGHDVHLISDVAFDSNWDGKVALYSYKTSELNTLSYNVALPVSLKVLEHDIFTVTPIKTLALGFNFAPLGLIDMFNAGGAIEGLKYDVTGLKALVSMEVKGCGRFGAYSSTKPRKCTVGSSIVEFEYDSTSGLVTLYLHEMPPKDQKVHIVEIES</sequence>
<dbReference type="PANTHER" id="PTHR31268">
    <property type="match status" value="1"/>
</dbReference>
<dbReference type="InterPro" id="IPR017853">
    <property type="entry name" value="GH"/>
</dbReference>
<dbReference type="PANTHER" id="PTHR31268:SF5">
    <property type="entry name" value="GALACTINOL--SUCROSE GALACTOSYLTRANSFERASE 6-RELATED"/>
    <property type="match status" value="1"/>
</dbReference>
<comment type="similarity">
    <text evidence="1">Belongs to the glycosyl hydrolases 36 family.</text>
</comment>
<reference evidence="3" key="2">
    <citation type="journal article" date="2024" name="Plant">
        <title>Genomic evolution and insights into agronomic trait innovations of Sesamum species.</title>
        <authorList>
            <person name="Miao H."/>
            <person name="Wang L."/>
            <person name="Qu L."/>
            <person name="Liu H."/>
            <person name="Sun Y."/>
            <person name="Le M."/>
            <person name="Wang Q."/>
            <person name="Wei S."/>
            <person name="Zheng Y."/>
            <person name="Lin W."/>
            <person name="Duan Y."/>
            <person name="Cao H."/>
            <person name="Xiong S."/>
            <person name="Wang X."/>
            <person name="Wei L."/>
            <person name="Li C."/>
            <person name="Ma Q."/>
            <person name="Ju M."/>
            <person name="Zhao R."/>
            <person name="Li G."/>
            <person name="Mu C."/>
            <person name="Tian Q."/>
            <person name="Mei H."/>
            <person name="Zhang T."/>
            <person name="Gao T."/>
            <person name="Zhang H."/>
        </authorList>
    </citation>
    <scope>NUCLEOTIDE SEQUENCE</scope>
    <source>
        <strain evidence="3">G01</strain>
    </source>
</reference>
<protein>
    <submittedName>
        <fullName evidence="3">Galactinol--sucrose galactosyltransferase 6</fullName>
    </submittedName>
</protein>
<dbReference type="InterPro" id="IPR008811">
    <property type="entry name" value="Glycosyl_hydrolases_36"/>
</dbReference>
<evidence type="ECO:0000256" key="2">
    <source>
        <dbReference type="ARBA" id="ARBA00023277"/>
    </source>
</evidence>
<organism evidence="3">
    <name type="scientific">Sesamum angustifolium</name>
    <dbReference type="NCBI Taxonomy" id="2727405"/>
    <lineage>
        <taxon>Eukaryota</taxon>
        <taxon>Viridiplantae</taxon>
        <taxon>Streptophyta</taxon>
        <taxon>Embryophyta</taxon>
        <taxon>Tracheophyta</taxon>
        <taxon>Spermatophyta</taxon>
        <taxon>Magnoliopsida</taxon>
        <taxon>eudicotyledons</taxon>
        <taxon>Gunneridae</taxon>
        <taxon>Pentapetalae</taxon>
        <taxon>asterids</taxon>
        <taxon>lamiids</taxon>
        <taxon>Lamiales</taxon>
        <taxon>Pedaliaceae</taxon>
        <taxon>Sesamum</taxon>
    </lineage>
</organism>
<name>A0AAW2PUE3_9LAMI</name>
<keyword evidence="3" id="KW-0328">Glycosyltransferase</keyword>
<accession>A0AAW2PUE3</accession>
<evidence type="ECO:0000256" key="1">
    <source>
        <dbReference type="ARBA" id="ARBA00007240"/>
    </source>
</evidence>
<reference evidence="3" key="1">
    <citation type="submission" date="2020-06" db="EMBL/GenBank/DDBJ databases">
        <authorList>
            <person name="Li T."/>
            <person name="Hu X."/>
            <person name="Zhang T."/>
            <person name="Song X."/>
            <person name="Zhang H."/>
            <person name="Dai N."/>
            <person name="Sheng W."/>
            <person name="Hou X."/>
            <person name="Wei L."/>
        </authorList>
    </citation>
    <scope>NUCLEOTIDE SEQUENCE</scope>
    <source>
        <strain evidence="3">G01</strain>
        <tissue evidence="3">Leaf</tissue>
    </source>
</reference>
<dbReference type="GO" id="GO:0016757">
    <property type="term" value="F:glycosyltransferase activity"/>
    <property type="evidence" value="ECO:0007669"/>
    <property type="project" value="UniProtKB-KW"/>
</dbReference>